<dbReference type="Proteomes" id="UP000245790">
    <property type="component" value="Unassembled WGS sequence"/>
</dbReference>
<accession>A0A316FY54</accession>
<dbReference type="Pfam" id="PF13555">
    <property type="entry name" value="AAA_29"/>
    <property type="match status" value="1"/>
</dbReference>
<keyword evidence="1" id="KW-0175">Coiled coil</keyword>
<evidence type="ECO:0000313" key="3">
    <source>
        <dbReference type="Proteomes" id="UP000245790"/>
    </source>
</evidence>
<dbReference type="EMBL" id="QGGU01000002">
    <property type="protein sequence ID" value="PWK53694.1"/>
    <property type="molecule type" value="Genomic_DNA"/>
</dbReference>
<organism evidence="2 3">
    <name type="scientific">Pleionea mediterranea</name>
    <dbReference type="NCBI Taxonomy" id="523701"/>
    <lineage>
        <taxon>Bacteria</taxon>
        <taxon>Pseudomonadati</taxon>
        <taxon>Pseudomonadota</taxon>
        <taxon>Gammaproteobacteria</taxon>
        <taxon>Oceanospirillales</taxon>
        <taxon>Pleioneaceae</taxon>
        <taxon>Pleionea</taxon>
    </lineage>
</organism>
<dbReference type="Gene3D" id="3.40.50.300">
    <property type="entry name" value="P-loop containing nucleotide triphosphate hydrolases"/>
    <property type="match status" value="1"/>
</dbReference>
<dbReference type="Pfam" id="PF13558">
    <property type="entry name" value="SbcC_Walker_B"/>
    <property type="match status" value="1"/>
</dbReference>
<dbReference type="OrthoDB" id="174137at2"/>
<gene>
    <name evidence="2" type="ORF">C8D97_10282</name>
</gene>
<dbReference type="SUPFAM" id="SSF52540">
    <property type="entry name" value="P-loop containing nucleoside triphosphate hydrolases"/>
    <property type="match status" value="2"/>
</dbReference>
<dbReference type="GO" id="GO:0000731">
    <property type="term" value="P:DNA synthesis involved in DNA repair"/>
    <property type="evidence" value="ECO:0007669"/>
    <property type="project" value="TreeGrafter"/>
</dbReference>
<evidence type="ECO:0000256" key="1">
    <source>
        <dbReference type="SAM" id="Coils"/>
    </source>
</evidence>
<dbReference type="RefSeq" id="WP_109761766.1">
    <property type="nucleotide sequence ID" value="NZ_QGGU01000002.1"/>
</dbReference>
<feature type="coiled-coil region" evidence="1">
    <location>
        <begin position="328"/>
        <end position="385"/>
    </location>
</feature>
<sequence length="1216" mass="140237">MYLKKLILVNWGNLPNSEFEFGPLNLFSGGNGSGKTTAADAIQTLMTAAHENLFQFNPGQDETTQRGRGGKKVRTLASYILGCDDGSYARLNPTDGYIVGIFHPTDNEDNAPFAAMLSVRAYVEKSGQHKLAKQDSLQFYIVTNQFENKELSLNHLILDMGNNKSILTIENCYTSLIQQFGNNNVEKYDTKRAYLRRLYGALRGKKDAVSESEALNSAKAFSRFMAYKPVQSIDRFVSEEILEKKDLGEAIRSISGQLKTIHGMERDAARLTASIDILQQSSGYAQNYIDNWSELQFQHYLIAQYEFNTRQKSYLNNKEQQQHCQDQIKQHQQSIDITRDRREQMHEQRVALEAQRLGISALQEKDELAKRIKEQEKQLSRLAQGLLIEDKQLQQSASACEKIMNALRSQSLQQAMPELVSSNALKLTRQFEKFIKQDALDIQALLGKDLMNDIQMLEKQLDAVRELQSEQHQWINFWQFGKNDTQSMMKKVSAKLSRLEMDYERIARERQTKQKEIDKLDQSQVSYPDYVVRAIDAIRNSLPHAEPRVLCDHVEVTDERWQAAIEGYMGGARFSIIVHPEYEADAIRIIRQLPGRASKARIIQGDKAQRDYERLSLDDNSILGVLEFSHATAKHYVAASYGAVLCVEDTEQLKMTRRGVTQNCLASGNYSMWRCDIDESDLVFGIEARKRATLAKQNELSRLTEQWQMANDRMQSLKQLLHLIEPLKHLNVAHVLAQMLSCHRELQKLENLIQQIDLGDHHELEDKLNEFKQKEDELRQNEDQLIKQIGQYEEKLSSLKKAINKIADEQDKTQDTVERCEQSLQKISEDWPDIDFSARLELADQQIKGLDIALAYQQRESFEQQLHTAERKLDESIKAHNQNALPGDSVAYDVFNGEYNQALFRTVCQLQRQMDSIYNRLKNNILVEKHGQLQKLKDSFNNAFVSNLCHSIHQAINDGKRQIKLLNHELKFHKFGDDRETFRFDFEWLPEYKEYSKFFEEIIRNPELGDGQTLFEAKLTKSSQQVRDRLMNMLLDDDEDKALRDLDRIADYRNYHRYEIYKEVEGKPAIPLSEYGTGSGGQLETPAYIIRAAAITSAFRFSEGKSHLRMVLVDEAFSKMDETRSREVIQYLTDSLGLQLVFIMPTSKCGPYMDLITNEFVYAKCPSSVPRGELNTRVLVDRKVCNQDKIQALWQNHRNTIYQQAELDFMQSIVNA</sequence>
<dbReference type="GO" id="GO:0006302">
    <property type="term" value="P:double-strand break repair"/>
    <property type="evidence" value="ECO:0007669"/>
    <property type="project" value="TreeGrafter"/>
</dbReference>
<feature type="coiled-coil region" evidence="1">
    <location>
        <begin position="447"/>
        <end position="523"/>
    </location>
</feature>
<proteinExistence type="predicted"/>
<dbReference type="PANTHER" id="PTHR32182">
    <property type="entry name" value="DNA REPLICATION AND REPAIR PROTEIN RECF"/>
    <property type="match status" value="1"/>
</dbReference>
<dbReference type="PANTHER" id="PTHR32182:SF0">
    <property type="entry name" value="DNA REPLICATION AND REPAIR PROTEIN RECF"/>
    <property type="match status" value="1"/>
</dbReference>
<comment type="caution">
    <text evidence="2">The sequence shown here is derived from an EMBL/GenBank/DDBJ whole genome shotgun (WGS) entry which is preliminary data.</text>
</comment>
<evidence type="ECO:0000313" key="2">
    <source>
        <dbReference type="EMBL" id="PWK53694.1"/>
    </source>
</evidence>
<feature type="coiled-coil region" evidence="1">
    <location>
        <begin position="852"/>
        <end position="879"/>
    </location>
</feature>
<keyword evidence="3" id="KW-1185">Reference proteome</keyword>
<name>A0A316FY54_9GAMM</name>
<protein>
    <submittedName>
        <fullName evidence="2">AAA domain-containing protein</fullName>
    </submittedName>
</protein>
<feature type="coiled-coil region" evidence="1">
    <location>
        <begin position="761"/>
        <end position="812"/>
    </location>
</feature>
<dbReference type="InterPro" id="IPR027417">
    <property type="entry name" value="P-loop_NTPase"/>
</dbReference>
<dbReference type="AlphaFoldDB" id="A0A316FY54"/>
<reference evidence="2 3" key="1">
    <citation type="submission" date="2018-05" db="EMBL/GenBank/DDBJ databases">
        <title>Genomic Encyclopedia of Type Strains, Phase IV (KMG-IV): sequencing the most valuable type-strain genomes for metagenomic binning, comparative biology and taxonomic classification.</title>
        <authorList>
            <person name="Goeker M."/>
        </authorList>
    </citation>
    <scope>NUCLEOTIDE SEQUENCE [LARGE SCALE GENOMIC DNA]</scope>
    <source>
        <strain evidence="2 3">DSM 25350</strain>
    </source>
</reference>